<evidence type="ECO:0000256" key="2">
    <source>
        <dbReference type="ARBA" id="ARBA00022801"/>
    </source>
</evidence>
<keyword evidence="2 5" id="KW-0378">Hydrolase</keyword>
<dbReference type="EMBL" id="PDCJ01000005">
    <property type="protein sequence ID" value="PEG29166.1"/>
    <property type="molecule type" value="Genomic_DNA"/>
</dbReference>
<dbReference type="Proteomes" id="UP000431451">
    <property type="component" value="Unassembled WGS sequence"/>
</dbReference>
<dbReference type="AlphaFoldDB" id="A0A2A7MBY8"/>
<evidence type="ECO:0000256" key="1">
    <source>
        <dbReference type="ARBA" id="ARBA00006336"/>
    </source>
</evidence>
<organism evidence="5 7">
    <name type="scientific">Clostridium neonatale</name>
    <dbReference type="NCBI Taxonomy" id="137838"/>
    <lineage>
        <taxon>Bacteria</taxon>
        <taxon>Bacillati</taxon>
        <taxon>Bacillota</taxon>
        <taxon>Clostridia</taxon>
        <taxon>Eubacteriales</taxon>
        <taxon>Clostridiaceae</taxon>
        <taxon>Clostridium</taxon>
    </lineage>
</organism>
<dbReference type="GeneID" id="68879355"/>
<dbReference type="PANTHER" id="PTHR43540:SF14">
    <property type="entry name" value="ISOCHORISMATASE"/>
    <property type="match status" value="1"/>
</dbReference>
<dbReference type="CDD" id="cd01014">
    <property type="entry name" value="nicotinamidase_related"/>
    <property type="match status" value="1"/>
</dbReference>
<dbReference type="RefSeq" id="WP_058293352.1">
    <property type="nucleotide sequence ID" value="NZ_CAKJVD010000078.1"/>
</dbReference>
<dbReference type="InterPro" id="IPR000868">
    <property type="entry name" value="Isochorismatase-like_dom"/>
</dbReference>
<dbReference type="OrthoDB" id="9785724at2"/>
<evidence type="ECO:0000313" key="8">
    <source>
        <dbReference type="Proteomes" id="UP000431451"/>
    </source>
</evidence>
<dbReference type="STRING" id="137838.GCA_001458595_00362"/>
<sequence length="177" mass="20675">MSNTVLMVVDVQNRLINEHPYNEKKVVGNIKKLIEAARNNEKEVIYVRHDDGEGTELEKGTYGWQIYGEISPNSNEKIFDKKFNSAFIKTGLKEYLESKNIDTIILTGLQTEYCIDATCKSAFEHEYKIIIPEETNTTFDNEYLSGEKLYEFYNYKIWSNRFARVLSMNEVTEMLIK</sequence>
<dbReference type="Pfam" id="PF00857">
    <property type="entry name" value="Isochorismatase"/>
    <property type="match status" value="1"/>
</dbReference>
<reference evidence="4" key="3">
    <citation type="submission" date="2021-10" db="EMBL/GenBank/DDBJ databases">
        <authorList>
            <person name="Mesa V."/>
        </authorList>
    </citation>
    <scope>NUCLEOTIDE SEQUENCE</scope>
    <source>
        <strain evidence="4">CC3_PB</strain>
    </source>
</reference>
<dbReference type="GO" id="GO:0016787">
    <property type="term" value="F:hydrolase activity"/>
    <property type="evidence" value="ECO:0007669"/>
    <property type="project" value="UniProtKB-KW"/>
</dbReference>
<dbReference type="SUPFAM" id="SSF52499">
    <property type="entry name" value="Isochorismatase-like hydrolases"/>
    <property type="match status" value="1"/>
</dbReference>
<dbReference type="EMBL" id="UWJD01000003">
    <property type="protein sequence ID" value="VCT86199.1"/>
    <property type="molecule type" value="Genomic_DNA"/>
</dbReference>
<keyword evidence="7" id="KW-1185">Reference proteome</keyword>
<reference evidence="6 8" key="2">
    <citation type="submission" date="2018-06" db="EMBL/GenBank/DDBJ databases">
        <authorList>
            <consortium name="IHU Genomes"/>
        </authorList>
    </citation>
    <scope>NUCLEOTIDE SEQUENCE [LARGE SCALE GENOMIC DNA]</scope>
    <source>
        <strain evidence="6 8">NEC25</strain>
    </source>
</reference>
<dbReference type="Proteomes" id="UP000220840">
    <property type="component" value="Unassembled WGS sequence"/>
</dbReference>
<evidence type="ECO:0000313" key="7">
    <source>
        <dbReference type="Proteomes" id="UP000220840"/>
    </source>
</evidence>
<dbReference type="Gene3D" id="3.40.50.850">
    <property type="entry name" value="Isochorismatase-like"/>
    <property type="match status" value="1"/>
</dbReference>
<proteinExistence type="inferred from homology"/>
<evidence type="ECO:0000313" key="4">
    <source>
        <dbReference type="EMBL" id="CAG9702723.1"/>
    </source>
</evidence>
<dbReference type="InterPro" id="IPR050272">
    <property type="entry name" value="Isochorismatase-like_hydrls"/>
</dbReference>
<name>A0A2A7MBY8_9CLOT</name>
<feature type="domain" description="Isochorismatase-like" evidence="3">
    <location>
        <begin position="4"/>
        <end position="143"/>
    </location>
</feature>
<dbReference type="InterPro" id="IPR036380">
    <property type="entry name" value="Isochorismatase-like_sf"/>
</dbReference>
<reference evidence="5 7" key="1">
    <citation type="submission" date="2017-10" db="EMBL/GenBank/DDBJ databases">
        <title>Effective Description of Clostridium neonatale sp. nov. linked to necrotizing enterocolitis in neonates and a clarification of species assignable to the genus Clostridium (Prazmowski 1880) emend. Lawson and Rainey 2016.</title>
        <authorList>
            <person name="Bernard K."/>
            <person name="Burdz T."/>
            <person name="Wiebe D."/>
            <person name="Balcewich B."/>
            <person name="Alfa M."/>
            <person name="Bernier A.-M."/>
        </authorList>
    </citation>
    <scope>NUCLEOTIDE SEQUENCE [LARGE SCALE GENOMIC DNA]</scope>
    <source>
        <strain evidence="5 7">LCDC99A005</strain>
    </source>
</reference>
<protein>
    <submittedName>
        <fullName evidence="5">Cysteine hydrolase</fullName>
    </submittedName>
    <submittedName>
        <fullName evidence="4">Isochorismatase-like hydrolase</fullName>
    </submittedName>
    <submittedName>
        <fullName evidence="6">Streptothricin hydrolase</fullName>
        <ecNumber evidence="6">3.5.2.19</ecNumber>
    </submittedName>
</protein>
<gene>
    <name evidence="6" type="primary">sttH</name>
    <name evidence="4" type="ORF">CNEO_40134</name>
    <name evidence="6" type="ORF">CNEONATNEC25_03810</name>
    <name evidence="5" type="ORF">CQ394_19815</name>
</gene>
<accession>A0A2A7MBY8</accession>
<comment type="similarity">
    <text evidence="1">Belongs to the isochorismatase family.</text>
</comment>
<dbReference type="EMBL" id="CAKJVE010000004">
    <property type="protein sequence ID" value="CAG9702723.1"/>
    <property type="molecule type" value="Genomic_DNA"/>
</dbReference>
<evidence type="ECO:0000313" key="6">
    <source>
        <dbReference type="EMBL" id="VCT86199.1"/>
    </source>
</evidence>
<evidence type="ECO:0000313" key="5">
    <source>
        <dbReference type="EMBL" id="PEG29166.1"/>
    </source>
</evidence>
<evidence type="ECO:0000259" key="3">
    <source>
        <dbReference type="Pfam" id="PF00857"/>
    </source>
</evidence>
<dbReference type="Proteomes" id="UP000789738">
    <property type="component" value="Unassembled WGS sequence"/>
</dbReference>
<dbReference type="EC" id="3.5.2.19" evidence="6"/>
<dbReference type="PANTHER" id="PTHR43540">
    <property type="entry name" value="PEROXYUREIDOACRYLATE/UREIDOACRYLATE AMIDOHYDROLASE-RELATED"/>
    <property type="match status" value="1"/>
</dbReference>